<feature type="compositionally biased region" description="Low complexity" evidence="9">
    <location>
        <begin position="987"/>
        <end position="996"/>
    </location>
</feature>
<keyword evidence="8" id="KW-0175">Coiled coil</keyword>
<comment type="caution">
    <text evidence="11">The sequence shown here is derived from an EMBL/GenBank/DDBJ whole genome shotgun (WGS) entry which is preliminary data.</text>
</comment>
<evidence type="ECO:0000256" key="3">
    <source>
        <dbReference type="ARBA" id="ARBA00022679"/>
    </source>
</evidence>
<feature type="compositionally biased region" description="Basic and acidic residues" evidence="9">
    <location>
        <begin position="341"/>
        <end position="356"/>
    </location>
</feature>
<feature type="compositionally biased region" description="Basic and acidic residues" evidence="9">
    <location>
        <begin position="961"/>
        <end position="972"/>
    </location>
</feature>
<keyword evidence="1" id="KW-0723">Serine/threonine-protein kinase</keyword>
<dbReference type="InterPro" id="IPR017441">
    <property type="entry name" value="Protein_kinase_ATP_BS"/>
</dbReference>
<keyword evidence="3" id="KW-0808">Transferase</keyword>
<feature type="compositionally biased region" description="Basic and acidic residues" evidence="9">
    <location>
        <begin position="370"/>
        <end position="384"/>
    </location>
</feature>
<dbReference type="SMART" id="SM00220">
    <property type="entry name" value="S_TKc"/>
    <property type="match status" value="1"/>
</dbReference>
<feature type="compositionally biased region" description="Acidic residues" evidence="9">
    <location>
        <begin position="316"/>
        <end position="325"/>
    </location>
</feature>
<dbReference type="PANTHER" id="PTHR46538:SF3">
    <property type="entry name" value="PROTEIN KINASE DOMAIN-CONTAINING PROTEIN"/>
    <property type="match status" value="1"/>
</dbReference>
<feature type="region of interest" description="Disordered" evidence="9">
    <location>
        <begin position="766"/>
        <end position="809"/>
    </location>
</feature>
<evidence type="ECO:0000256" key="5">
    <source>
        <dbReference type="ARBA" id="ARBA00022777"/>
    </source>
</evidence>
<dbReference type="InterPro" id="IPR008271">
    <property type="entry name" value="Ser/Thr_kinase_AS"/>
</dbReference>
<feature type="region of interest" description="Disordered" evidence="9">
    <location>
        <begin position="894"/>
        <end position="996"/>
    </location>
</feature>
<evidence type="ECO:0000256" key="6">
    <source>
        <dbReference type="ARBA" id="ARBA00022840"/>
    </source>
</evidence>
<dbReference type="SUPFAM" id="SSF56112">
    <property type="entry name" value="Protein kinase-like (PK-like)"/>
    <property type="match status" value="1"/>
</dbReference>
<dbReference type="InterPro" id="IPR022165">
    <property type="entry name" value="PKK"/>
</dbReference>
<feature type="compositionally biased region" description="Basic and acidic residues" evidence="9">
    <location>
        <begin position="797"/>
        <end position="809"/>
    </location>
</feature>
<keyword evidence="12" id="KW-1185">Reference proteome</keyword>
<evidence type="ECO:0000256" key="7">
    <source>
        <dbReference type="PROSITE-ProRule" id="PRU10141"/>
    </source>
</evidence>
<dbReference type="FunFam" id="1.10.510.10:FF:001091">
    <property type="entry name" value="STE family protein kinase"/>
    <property type="match status" value="1"/>
</dbReference>
<dbReference type="PROSITE" id="PS00107">
    <property type="entry name" value="PROTEIN_KINASE_ATP"/>
    <property type="match status" value="1"/>
</dbReference>
<gene>
    <name evidence="11" type="primary">STK10</name>
    <name evidence="11" type="ORF">Anas_00273</name>
</gene>
<dbReference type="OrthoDB" id="10027016at2759"/>
<dbReference type="Proteomes" id="UP000326759">
    <property type="component" value="Unassembled WGS sequence"/>
</dbReference>
<dbReference type="Gene3D" id="1.10.510.10">
    <property type="entry name" value="Transferase(Phosphotransferase) domain 1"/>
    <property type="match status" value="1"/>
</dbReference>
<proteinExistence type="predicted"/>
<feature type="compositionally biased region" description="Acidic residues" evidence="9">
    <location>
        <begin position="852"/>
        <end position="862"/>
    </location>
</feature>
<organism evidence="11 12">
    <name type="scientific">Armadillidium nasatum</name>
    <dbReference type="NCBI Taxonomy" id="96803"/>
    <lineage>
        <taxon>Eukaryota</taxon>
        <taxon>Metazoa</taxon>
        <taxon>Ecdysozoa</taxon>
        <taxon>Arthropoda</taxon>
        <taxon>Crustacea</taxon>
        <taxon>Multicrustacea</taxon>
        <taxon>Malacostraca</taxon>
        <taxon>Eumalacostraca</taxon>
        <taxon>Peracarida</taxon>
        <taxon>Isopoda</taxon>
        <taxon>Oniscidea</taxon>
        <taxon>Crinocheta</taxon>
        <taxon>Armadillidiidae</taxon>
        <taxon>Armadillidium</taxon>
    </lineage>
</organism>
<feature type="compositionally biased region" description="Polar residues" evidence="9">
    <location>
        <begin position="894"/>
        <end position="937"/>
    </location>
</feature>
<dbReference type="PROSITE" id="PS50011">
    <property type="entry name" value="PROTEIN_KINASE_DOM"/>
    <property type="match status" value="1"/>
</dbReference>
<feature type="coiled-coil region" evidence="8">
    <location>
        <begin position="1182"/>
        <end position="1228"/>
    </location>
</feature>
<evidence type="ECO:0000313" key="11">
    <source>
        <dbReference type="EMBL" id="KAB7506641.1"/>
    </source>
</evidence>
<dbReference type="PANTHER" id="PTHR46538">
    <property type="entry name" value="PROTEIN KINASE DOMAIN-CONTAINING PROTEIN"/>
    <property type="match status" value="1"/>
</dbReference>
<feature type="domain" description="Protein kinase" evidence="10">
    <location>
        <begin position="35"/>
        <end position="293"/>
    </location>
</feature>
<dbReference type="GO" id="GO:0005524">
    <property type="term" value="F:ATP binding"/>
    <property type="evidence" value="ECO:0007669"/>
    <property type="project" value="UniProtKB-UniRule"/>
</dbReference>
<evidence type="ECO:0000259" key="10">
    <source>
        <dbReference type="PROSITE" id="PS50011"/>
    </source>
</evidence>
<accession>A0A5N5TKG3</accession>
<dbReference type="InterPro" id="IPR011009">
    <property type="entry name" value="Kinase-like_dom_sf"/>
</dbReference>
<keyword evidence="2" id="KW-0597">Phosphoprotein</keyword>
<evidence type="ECO:0000256" key="4">
    <source>
        <dbReference type="ARBA" id="ARBA00022741"/>
    </source>
</evidence>
<keyword evidence="6 7" id="KW-0067">ATP-binding</keyword>
<evidence type="ECO:0000313" key="12">
    <source>
        <dbReference type="Proteomes" id="UP000326759"/>
    </source>
</evidence>
<reference evidence="11 12" key="1">
    <citation type="journal article" date="2019" name="PLoS Biol.">
        <title>Sex chromosomes control vertical transmission of feminizing Wolbachia symbionts in an isopod.</title>
        <authorList>
            <person name="Becking T."/>
            <person name="Chebbi M.A."/>
            <person name="Giraud I."/>
            <person name="Moumen B."/>
            <person name="Laverre T."/>
            <person name="Caubet Y."/>
            <person name="Peccoud J."/>
            <person name="Gilbert C."/>
            <person name="Cordaux R."/>
        </authorList>
    </citation>
    <scope>NUCLEOTIDE SEQUENCE [LARGE SCALE GENOMIC DNA]</scope>
    <source>
        <strain evidence="11">ANa2</strain>
        <tissue evidence="11">Whole body excluding digestive tract and cuticle</tissue>
    </source>
</reference>
<feature type="region of interest" description="Disordered" evidence="9">
    <location>
        <begin position="850"/>
        <end position="877"/>
    </location>
</feature>
<feature type="binding site" evidence="7">
    <location>
        <position position="64"/>
    </location>
    <ligand>
        <name>ATP</name>
        <dbReference type="ChEBI" id="CHEBI:30616"/>
    </ligand>
</feature>
<protein>
    <submittedName>
        <fullName evidence="11">Serine/threonine-protein kinase 10</fullName>
    </submittedName>
</protein>
<dbReference type="InterPro" id="IPR051585">
    <property type="entry name" value="STE20_Ser/Thr_Kinases"/>
</dbReference>
<evidence type="ECO:0000256" key="1">
    <source>
        <dbReference type="ARBA" id="ARBA00022527"/>
    </source>
</evidence>
<feature type="coiled-coil region" evidence="8">
    <location>
        <begin position="1064"/>
        <end position="1124"/>
    </location>
</feature>
<dbReference type="GO" id="GO:0004674">
    <property type="term" value="F:protein serine/threonine kinase activity"/>
    <property type="evidence" value="ECO:0007669"/>
    <property type="project" value="UniProtKB-KW"/>
</dbReference>
<dbReference type="Pfam" id="PF12474">
    <property type="entry name" value="PKK"/>
    <property type="match status" value="2"/>
</dbReference>
<sequence length="1473" mass="166074">MSLLSKVKDIFKGGSSAKKKKVYHNVKLDNPEETWRVIGELGDGAYGKVYKAEHRVNGQSAALKQVLLEAEDDLDTFMIEIDILCECKHPNIVELLEAYHYDGKLWMYLEYCDGGAVDSIMVDLDRPLNEAQIAILCYHLCHALDYIHSNKVIHRDLKAGNVLLTMEGGVKLADFGVSAKNKNTYDKRGTFIGTPYWLAPEVILCETFIDAKYDYKADIWSLGISLIEFAQLDPPNHEVSPVRVMLKIQKSDPPKLDFPSKWSKEFNDFIAKCLTKDPVQRPDAQELLKHPFLCKPLDKKPIIDLLLEYKAEVVEEDYEDDSEDQDPCRASSISEPYNDASKFDSESIISVDKERTPVSSVNDKPPSPTVEDKEVPLSVSEKRLSKGPAPLPPSINTNAQPSPKKGPAPAVPPTTSAPVSTPTVSAPSVVTLSQNISNTEKVTINESSVSDVNVRTPVVATSLESPTVKDTSTSVSVYIPEVSDDVLSTKTDDEILIDSIPVGKRVYVYDPEQLDSGTVTVNNTSVSEKVHIEPGTSQTVISSDGIITTSTEVVSMSVETHHEEVANISVSTSDANLSTLPVMLSVVSTTPSNTTEDKPPLASQSSPSDVLLASISSEGTVIVRTPTPTPSDSNVATVMSRRNDNVVTYTVAQNSESNSLEKELLVSQSESQEIFLLEQSITADNSLPEAEAQAVLILETAINSAMDSSINQLDSFTESKGEVVVIASEVDDAAAKRVSTSDELEKSIINDVSGHKLDESEVFIISSSVPEDEEKEPNKRADHPASIASESPVASKVNKEDGKDSEHHVSVVSIDEDKEEVKIIGESSLTSSEVILDASESTQMSLTIEGTTLEDTDVDEVENSTSSPSSSINEPLTQVKESVINSNAKEQNKIGITSFASPSSPSTEEIDSSVNIQPKITDQSDKIPTTTPLQPIQNGIRRQSSRASDRSDSDTTSIIGSDKENRHQKVEEDSSEEVTLRRAGGKASNANSSPLLNSSELAAKNLKNKELQASIALRKKTRKRTRKFVIDGVVVTTTTSKVIYGDDEEQGMLSSAHLKRKQELRELKLVQKREQKQFQDLSAKATIARQEQEKKFEIEKTNLLRNYDSQIENLTRQQKQLDNISYGYVEKAEARQESELKNESKKIRIDQEREMKAFRESLKQEWKLLKQEVDLLPKDKRKENFKIRKEQLEQDQTKKEKEYLEKLNENHENALKRLNDKHRKHIALKERQFLEEKHQLQRSRESALWDMEERHIQDKHQLAKEQLKDIYFLQRLQMTIRHNVELDQVRRFNQQKEDELIKRQHEERRQLPKRIRQEMKTREKMFREQIRISMTQLPSHEQEKEQLKKFQEQEKIKYDKERKRAEMKHKKQMEELVAGSESSIKELVHLQNEKGKLLTEHETYKLKNLDEEYQKELKEWKSNLAPRKHKLEEDFEKQLREQENFYGDYLDRSLGFCTPATAQSMVSLTSTHH</sequence>
<feature type="region of interest" description="Disordered" evidence="9">
    <location>
        <begin position="316"/>
        <end position="423"/>
    </location>
</feature>
<evidence type="ECO:0000256" key="8">
    <source>
        <dbReference type="SAM" id="Coils"/>
    </source>
</evidence>
<dbReference type="InterPro" id="IPR000719">
    <property type="entry name" value="Prot_kinase_dom"/>
</dbReference>
<keyword evidence="5 11" id="KW-0418">Kinase</keyword>
<name>A0A5N5TKG3_9CRUS</name>
<evidence type="ECO:0000256" key="2">
    <source>
        <dbReference type="ARBA" id="ARBA00022553"/>
    </source>
</evidence>
<dbReference type="Pfam" id="PF00069">
    <property type="entry name" value="Pkinase"/>
    <property type="match status" value="1"/>
</dbReference>
<dbReference type="EMBL" id="SEYY01000714">
    <property type="protein sequence ID" value="KAB7506641.1"/>
    <property type="molecule type" value="Genomic_DNA"/>
</dbReference>
<dbReference type="PROSITE" id="PS00108">
    <property type="entry name" value="PROTEIN_KINASE_ST"/>
    <property type="match status" value="1"/>
</dbReference>
<feature type="compositionally biased region" description="Low complexity" evidence="9">
    <location>
        <begin position="413"/>
        <end position="423"/>
    </location>
</feature>
<evidence type="ECO:0000256" key="9">
    <source>
        <dbReference type="SAM" id="MobiDB-lite"/>
    </source>
</evidence>
<keyword evidence="4 7" id="KW-0547">Nucleotide-binding</keyword>